<dbReference type="Pfam" id="PF01266">
    <property type="entry name" value="DAO"/>
    <property type="match status" value="1"/>
</dbReference>
<feature type="non-terminal residue" evidence="2">
    <location>
        <position position="288"/>
    </location>
</feature>
<reference evidence="2 3" key="1">
    <citation type="submission" date="2020-04" db="EMBL/GenBank/DDBJ databases">
        <authorList>
            <person name="Liu S."/>
        </authorList>
    </citation>
    <scope>NUCLEOTIDE SEQUENCE [LARGE SCALE GENOMIC DNA]</scope>
    <source>
        <strain evidence="2 3">CGMCC 1.15091</strain>
    </source>
</reference>
<evidence type="ECO:0000313" key="3">
    <source>
        <dbReference type="Proteomes" id="UP000523795"/>
    </source>
</evidence>
<dbReference type="Proteomes" id="UP000523795">
    <property type="component" value="Unassembled WGS sequence"/>
</dbReference>
<dbReference type="Gene3D" id="3.50.50.60">
    <property type="entry name" value="FAD/NAD(P)-binding domain"/>
    <property type="match status" value="1"/>
</dbReference>
<dbReference type="Gene3D" id="3.30.9.10">
    <property type="entry name" value="D-Amino Acid Oxidase, subunit A, domain 2"/>
    <property type="match status" value="1"/>
</dbReference>
<dbReference type="PANTHER" id="PTHR13847:SF285">
    <property type="entry name" value="FAD DEPENDENT OXIDOREDUCTASE DOMAIN-CONTAINING PROTEIN"/>
    <property type="match status" value="1"/>
</dbReference>
<dbReference type="InterPro" id="IPR036188">
    <property type="entry name" value="FAD/NAD-bd_sf"/>
</dbReference>
<dbReference type="PANTHER" id="PTHR13847">
    <property type="entry name" value="SARCOSINE DEHYDROGENASE-RELATED"/>
    <property type="match status" value="1"/>
</dbReference>
<name>A0ABX1JSC3_9MICC</name>
<proteinExistence type="predicted"/>
<organism evidence="2 3">
    <name type="scientific">Arthrobacter deserti</name>
    <dbReference type="NCBI Taxonomy" id="1742687"/>
    <lineage>
        <taxon>Bacteria</taxon>
        <taxon>Bacillati</taxon>
        <taxon>Actinomycetota</taxon>
        <taxon>Actinomycetes</taxon>
        <taxon>Micrococcales</taxon>
        <taxon>Micrococcaceae</taxon>
        <taxon>Arthrobacter</taxon>
    </lineage>
</organism>
<protein>
    <submittedName>
        <fullName evidence="2">FAD-dependent oxidoreductase</fullName>
    </submittedName>
</protein>
<evidence type="ECO:0000259" key="1">
    <source>
        <dbReference type="Pfam" id="PF01266"/>
    </source>
</evidence>
<comment type="caution">
    <text evidence="2">The sequence shown here is derived from an EMBL/GenBank/DDBJ whole genome shotgun (WGS) entry which is preliminary data.</text>
</comment>
<gene>
    <name evidence="2" type="ORF">HER39_16870</name>
</gene>
<accession>A0ABX1JSC3</accession>
<sequence length="288" mass="30777">MTTTQHFKLRTPVVPDARDESYWLQSTRPVDTTPAPTLSGPADADVAINGGGLTGLWTAIRLLESDPALRVVVLEADHCGSGASGRNGGQVHSWFESLDRLAAVTDKDEAFALAQATADAIEELHDLQSNGTLDMDLRLDGWLWTASSRAQEGSWEKALKLCAEHGVSPYTLLGAAEISRRTGSDASYAGVVEQRAGSLHPGKLMRSLKNYAAAKGAVIHEHTPVQSVQGGRQVVLQTPHGQVTAGKVLIATNVWASSIPELRKKMYVVDSQVIATAPVPDKLDALGW</sequence>
<dbReference type="SUPFAM" id="SSF51905">
    <property type="entry name" value="FAD/NAD(P)-binding domain"/>
    <property type="match status" value="1"/>
</dbReference>
<dbReference type="EMBL" id="JAAZSR010000444">
    <property type="protein sequence ID" value="NKX52210.1"/>
    <property type="molecule type" value="Genomic_DNA"/>
</dbReference>
<feature type="domain" description="FAD dependent oxidoreductase" evidence="1">
    <location>
        <begin position="45"/>
        <end position="283"/>
    </location>
</feature>
<dbReference type="InterPro" id="IPR006076">
    <property type="entry name" value="FAD-dep_OxRdtase"/>
</dbReference>
<keyword evidence="3" id="KW-1185">Reference proteome</keyword>
<evidence type="ECO:0000313" key="2">
    <source>
        <dbReference type="EMBL" id="NKX52210.1"/>
    </source>
</evidence>